<name>A0A1F7UJW5_9BACT</name>
<dbReference type="Proteomes" id="UP000176603">
    <property type="component" value="Unassembled WGS sequence"/>
</dbReference>
<accession>A0A1F7UJW5</accession>
<evidence type="ECO:0000313" key="2">
    <source>
        <dbReference type="EMBL" id="OGL78581.1"/>
    </source>
</evidence>
<evidence type="ECO:0000313" key="3">
    <source>
        <dbReference type="Proteomes" id="UP000176603"/>
    </source>
</evidence>
<dbReference type="STRING" id="1802399.A3E39_02120"/>
<dbReference type="Pfam" id="PF26593">
    <property type="entry name" value="TraC-like"/>
    <property type="match status" value="1"/>
</dbReference>
<protein>
    <recommendedName>
        <fullName evidence="1">TraC-like domain-containing protein</fullName>
    </recommendedName>
</protein>
<dbReference type="EMBL" id="MGEH01000028">
    <property type="protein sequence ID" value="OGL78581.1"/>
    <property type="molecule type" value="Genomic_DNA"/>
</dbReference>
<reference evidence="2 3" key="1">
    <citation type="journal article" date="2016" name="Nat. Commun.">
        <title>Thousands of microbial genomes shed light on interconnected biogeochemical processes in an aquifer system.</title>
        <authorList>
            <person name="Anantharaman K."/>
            <person name="Brown C.T."/>
            <person name="Hug L.A."/>
            <person name="Sharon I."/>
            <person name="Castelle C.J."/>
            <person name="Probst A.J."/>
            <person name="Thomas B.C."/>
            <person name="Singh A."/>
            <person name="Wilkins M.J."/>
            <person name="Karaoz U."/>
            <person name="Brodie E.L."/>
            <person name="Williams K.H."/>
            <person name="Hubbard S.S."/>
            <person name="Banfield J.F."/>
        </authorList>
    </citation>
    <scope>NUCLEOTIDE SEQUENCE [LARGE SCALE GENOMIC DNA]</scope>
</reference>
<organism evidence="2 3">
    <name type="scientific">Candidatus Uhrbacteria bacterium RIFCSPHIGHO2_12_FULL_60_25</name>
    <dbReference type="NCBI Taxonomy" id="1802399"/>
    <lineage>
        <taxon>Bacteria</taxon>
        <taxon>Candidatus Uhriibacteriota</taxon>
    </lineage>
</organism>
<comment type="caution">
    <text evidence="2">The sequence shown here is derived from an EMBL/GenBank/DDBJ whole genome shotgun (WGS) entry which is preliminary data.</text>
</comment>
<gene>
    <name evidence="2" type="ORF">A3E39_02120</name>
</gene>
<proteinExistence type="predicted"/>
<evidence type="ECO:0000259" key="1">
    <source>
        <dbReference type="Pfam" id="PF26593"/>
    </source>
</evidence>
<dbReference type="AlphaFoldDB" id="A0A1F7UJW5"/>
<dbReference type="InterPro" id="IPR058596">
    <property type="entry name" value="TraC-like_dom"/>
</dbReference>
<feature type="domain" description="TraC-like" evidence="1">
    <location>
        <begin position="28"/>
        <end position="201"/>
    </location>
</feature>
<sequence>MQSKKLAGAKPGVPSQRYLDIAEIKEDIVIMKDGTIRGVLLVSSINFALKNVDEQNAIVQAYMGFLNSIDFPIQIVIQSRRMNIDTYLRSLLDAQKTQTNDLLRAQIADYREYVAQLVQLGDIMQKRFYVVVPLDPASESQKRNFFSRLTEVMTPAVAIRLSEARFQEQRRNLMLRVNTVIGGLQSMSLNAALLDTQSLIELFYTVYNPELFESQRMQDVNKFQLEG</sequence>